<dbReference type="PANTHER" id="PTHR13471">
    <property type="entry name" value="TETRATRICOPEPTIDE-LIKE HELICAL"/>
    <property type="match status" value="1"/>
</dbReference>
<dbReference type="InterPro" id="IPR013633">
    <property type="entry name" value="NRDE-2"/>
</dbReference>
<sequence length="1097" mass="124246">MSGNDEEPALTVPKFSSFKSKPKPKQDGAAPAGSSAKESTPSVPKFSSFKPRDSEAPEEKRRRHEHKDRDRDDRKRRHRSERDHDEHHSKRRRESHRRGGDERRRSRSPRHKSERHAEPRPRGHDRVESDLFFFDKKGDPLIIKYGGIERSKIPAYYRYGSGQVLGTTGRLIIHRDGARDQFSLRMPGEGSSLFKEKDGLRTKRLKLRRPPASLRPRKKRADGDDEDEGFLAWGRSKKGGRHSEESESSDDGELPSYRAIDVKPKANPTLESDFSDDDSESEEEAPALDQSNPLKWRSIQLSRRVKEHPEDIDSWLELVDHQETLLRAGESLDHKVLESEAHSFAEIKVSMLESALSNTTNPKDRNRVLNYLMREGVKVWNTKTAEKKWSAVIDDEQHNFLLWKTHLDYAMSNITSFQYDDVKQMLLTRLHQATARSPSEPRPNDWSEATYVFLRATRFIHDAGYRELSVAAWQAILELNFFKPRITGDRQAALDSFRDFWESEVPRIGEADAQGWRHFVESASEANAPGPFKSTAEVESSGDSYKAWAVAERSQAEGARLPARTMDEGTEDDPFRVVMYSDIELLLFFIPEAVWSRVSKQLLDAFLIFSGHPPCFCPDEWVEAAWQDQFLTAARGAIRTQGMWDTEKEASAEEVQRRSPAFAPSIIYARHSPELLFPGGNWFNFLGSASRSHIIDRAWMLNTTRQVVHGAGVEGLASYFLSLSSADQSSSVKKLAKSLLRQFPTNTGVYNAYALAEYAQGNRETAIKVLSSASGMLKGDAHGHGLLLWKTWAWLELEAGNKTLAVKRLCSSVDDVLRTLPDNGTEVSGAYILKARQIFSSHGEDDDANTAQARAECLALLTYLTADGGTEPTSASQGNISAAMAKIDDLSHDLKFRGFEGTALHEGLLQFAARLLYFNATRGPFRRTYMREQLVKFIGSFSRNTIFLSLLEWADSSLRVVDETRTLLYDKVLVPPHDCASSRVFAIEHELNRGNANTTRAAFEHAVASDACRSSVQVWISYIRFCHAQKELRPKAKDVFYRALSHCPWSKDVMMEAFGTLLEDMDEEALRSVYNTMTAKGMRIHVDMEEFLGKRRG</sequence>
<feature type="compositionally biased region" description="Basic and acidic residues" evidence="4">
    <location>
        <begin position="50"/>
        <end position="60"/>
    </location>
</feature>
<dbReference type="Proteomes" id="UP000029964">
    <property type="component" value="Unassembled WGS sequence"/>
</dbReference>
<evidence type="ECO:0000313" key="6">
    <source>
        <dbReference type="Proteomes" id="UP000029964"/>
    </source>
</evidence>
<dbReference type="GO" id="GO:0031048">
    <property type="term" value="P:regulatory ncRNA-mediated heterochromatin formation"/>
    <property type="evidence" value="ECO:0007669"/>
    <property type="project" value="TreeGrafter"/>
</dbReference>
<evidence type="ECO:0000256" key="4">
    <source>
        <dbReference type="SAM" id="MobiDB-lite"/>
    </source>
</evidence>
<organism evidence="5 6">
    <name type="scientific">Hapsidospora chrysogenum (strain ATCC 11550 / CBS 779.69 / DSM 880 / IAM 14645 / JCM 23072 / IMI 49137)</name>
    <name type="common">Acremonium chrysogenum</name>
    <dbReference type="NCBI Taxonomy" id="857340"/>
    <lineage>
        <taxon>Eukaryota</taxon>
        <taxon>Fungi</taxon>
        <taxon>Dikarya</taxon>
        <taxon>Ascomycota</taxon>
        <taxon>Pezizomycotina</taxon>
        <taxon>Sordariomycetes</taxon>
        <taxon>Hypocreomycetidae</taxon>
        <taxon>Hypocreales</taxon>
        <taxon>Bionectriaceae</taxon>
        <taxon>Hapsidospora</taxon>
    </lineage>
</organism>
<feature type="compositionally biased region" description="Basic and acidic residues" evidence="4">
    <location>
        <begin position="115"/>
        <end position="131"/>
    </location>
</feature>
<evidence type="ECO:0000313" key="5">
    <source>
        <dbReference type="EMBL" id="KFH49069.1"/>
    </source>
</evidence>
<comment type="subcellular location">
    <subcellularLocation>
        <location evidence="1">Nucleus</location>
    </subcellularLocation>
</comment>
<keyword evidence="3" id="KW-0539">Nucleus</keyword>
<dbReference type="Gene3D" id="1.25.40.10">
    <property type="entry name" value="Tetratricopeptide repeat domain"/>
    <property type="match status" value="1"/>
</dbReference>
<proteinExistence type="inferred from homology"/>
<gene>
    <name evidence="5" type="ORF">ACRE_000920</name>
</gene>
<accession>A0A086TI87</accession>
<dbReference type="GO" id="GO:1902369">
    <property type="term" value="P:negative regulation of RNA catabolic process"/>
    <property type="evidence" value="ECO:0007669"/>
    <property type="project" value="TreeGrafter"/>
</dbReference>
<feature type="region of interest" description="Disordered" evidence="4">
    <location>
        <begin position="1"/>
        <end position="131"/>
    </location>
</feature>
<evidence type="ECO:0008006" key="7">
    <source>
        <dbReference type="Google" id="ProtNLM"/>
    </source>
</evidence>
<evidence type="ECO:0000256" key="2">
    <source>
        <dbReference type="ARBA" id="ARBA00009265"/>
    </source>
</evidence>
<evidence type="ECO:0000256" key="3">
    <source>
        <dbReference type="ARBA" id="ARBA00023242"/>
    </source>
</evidence>
<comment type="similarity">
    <text evidence="2">Belongs to the NRDE2 family.</text>
</comment>
<dbReference type="AlphaFoldDB" id="A0A086TI87"/>
<dbReference type="STRING" id="857340.A0A086TI87"/>
<feature type="compositionally biased region" description="Basic residues" evidence="4">
    <location>
        <begin position="105"/>
        <end position="114"/>
    </location>
</feature>
<dbReference type="PANTHER" id="PTHR13471:SF0">
    <property type="entry name" value="NUCLEAR EXOSOME REGULATOR NRDE2"/>
    <property type="match status" value="1"/>
</dbReference>
<dbReference type="GO" id="GO:0071013">
    <property type="term" value="C:catalytic step 2 spliceosome"/>
    <property type="evidence" value="ECO:0007669"/>
    <property type="project" value="TreeGrafter"/>
</dbReference>
<evidence type="ECO:0000256" key="1">
    <source>
        <dbReference type="ARBA" id="ARBA00004123"/>
    </source>
</evidence>
<dbReference type="InterPro" id="IPR011990">
    <property type="entry name" value="TPR-like_helical_dom_sf"/>
</dbReference>
<feature type="region of interest" description="Disordered" evidence="4">
    <location>
        <begin position="183"/>
        <end position="293"/>
    </location>
</feature>
<dbReference type="HOGENOM" id="CLU_007550_0_0_1"/>
<keyword evidence="6" id="KW-1185">Reference proteome</keyword>
<name>A0A086TI87_HAPC1</name>
<protein>
    <recommendedName>
        <fullName evidence="7">Protein NRDE2-like protein</fullName>
    </recommendedName>
</protein>
<dbReference type="Pfam" id="PF08424">
    <property type="entry name" value="NRDE-2"/>
    <property type="match status" value="1"/>
</dbReference>
<feature type="compositionally biased region" description="Acidic residues" evidence="4">
    <location>
        <begin position="273"/>
        <end position="286"/>
    </location>
</feature>
<dbReference type="SUPFAM" id="SSF48452">
    <property type="entry name" value="TPR-like"/>
    <property type="match status" value="1"/>
</dbReference>
<comment type="caution">
    <text evidence="5">The sequence shown here is derived from an EMBL/GenBank/DDBJ whole genome shotgun (WGS) entry which is preliminary data.</text>
</comment>
<reference evidence="6" key="1">
    <citation type="journal article" date="2014" name="Genome Announc.">
        <title>Genome sequence and annotation of Acremonium chrysogenum, producer of the beta-lactam antibiotic cephalosporin C.</title>
        <authorList>
            <person name="Terfehr D."/>
            <person name="Dahlmann T.A."/>
            <person name="Specht T."/>
            <person name="Zadra I."/>
            <person name="Kuernsteiner H."/>
            <person name="Kueck U."/>
        </authorList>
    </citation>
    <scope>NUCLEOTIDE SEQUENCE [LARGE SCALE GENOMIC DNA]</scope>
    <source>
        <strain evidence="6">ATCC 11550 / CBS 779.69 / DSM 880 / IAM 14645 / JCM 23072 / IMI 49137</strain>
    </source>
</reference>
<feature type="compositionally biased region" description="Basic residues" evidence="4">
    <location>
        <begin position="202"/>
        <end position="220"/>
    </location>
</feature>
<dbReference type="OrthoDB" id="297219at2759"/>
<dbReference type="EMBL" id="JPKY01000001">
    <property type="protein sequence ID" value="KFH49069.1"/>
    <property type="molecule type" value="Genomic_DNA"/>
</dbReference>